<dbReference type="EMBL" id="GBRH01197999">
    <property type="protein sequence ID" value="JAD99896.1"/>
    <property type="molecule type" value="Transcribed_RNA"/>
</dbReference>
<accession>A0A0A9EIH5</accession>
<name>A0A0A9EIH5_ARUDO</name>
<proteinExistence type="predicted"/>
<reference evidence="1" key="1">
    <citation type="submission" date="2014-09" db="EMBL/GenBank/DDBJ databases">
        <authorList>
            <person name="Magalhaes I.L.F."/>
            <person name="Oliveira U."/>
            <person name="Santos F.R."/>
            <person name="Vidigal T.H.D.A."/>
            <person name="Brescovit A.D."/>
            <person name="Santos A.J."/>
        </authorList>
    </citation>
    <scope>NUCLEOTIDE SEQUENCE</scope>
    <source>
        <tissue evidence="1">Shoot tissue taken approximately 20 cm above the soil surface</tissue>
    </source>
</reference>
<sequence>MIATVNNNAFFSFNKDRSFSMILLLLTLLSPLFG</sequence>
<dbReference type="AlphaFoldDB" id="A0A0A9EIH5"/>
<protein>
    <submittedName>
        <fullName evidence="1">Uncharacterized protein</fullName>
    </submittedName>
</protein>
<organism evidence="1">
    <name type="scientific">Arundo donax</name>
    <name type="common">Giant reed</name>
    <name type="synonym">Donax arundinaceus</name>
    <dbReference type="NCBI Taxonomy" id="35708"/>
    <lineage>
        <taxon>Eukaryota</taxon>
        <taxon>Viridiplantae</taxon>
        <taxon>Streptophyta</taxon>
        <taxon>Embryophyta</taxon>
        <taxon>Tracheophyta</taxon>
        <taxon>Spermatophyta</taxon>
        <taxon>Magnoliopsida</taxon>
        <taxon>Liliopsida</taxon>
        <taxon>Poales</taxon>
        <taxon>Poaceae</taxon>
        <taxon>PACMAD clade</taxon>
        <taxon>Arundinoideae</taxon>
        <taxon>Arundineae</taxon>
        <taxon>Arundo</taxon>
    </lineage>
</organism>
<evidence type="ECO:0000313" key="1">
    <source>
        <dbReference type="EMBL" id="JAD99896.1"/>
    </source>
</evidence>
<reference evidence="1" key="2">
    <citation type="journal article" date="2015" name="Data Brief">
        <title>Shoot transcriptome of the giant reed, Arundo donax.</title>
        <authorList>
            <person name="Barrero R.A."/>
            <person name="Guerrero F.D."/>
            <person name="Moolhuijzen P."/>
            <person name="Goolsby J.A."/>
            <person name="Tidwell J."/>
            <person name="Bellgard S.E."/>
            <person name="Bellgard M.I."/>
        </authorList>
    </citation>
    <scope>NUCLEOTIDE SEQUENCE</scope>
    <source>
        <tissue evidence="1">Shoot tissue taken approximately 20 cm above the soil surface</tissue>
    </source>
</reference>